<dbReference type="AlphaFoldDB" id="A0AAV2QTN5"/>
<evidence type="ECO:0000256" key="1">
    <source>
        <dbReference type="SAM" id="SignalP"/>
    </source>
</evidence>
<reference evidence="2 3" key="1">
    <citation type="submission" date="2024-05" db="EMBL/GenBank/DDBJ databases">
        <authorList>
            <person name="Wallberg A."/>
        </authorList>
    </citation>
    <scope>NUCLEOTIDE SEQUENCE [LARGE SCALE GENOMIC DNA]</scope>
</reference>
<gene>
    <name evidence="2" type="ORF">MNOR_LOCUS15295</name>
</gene>
<keyword evidence="1" id="KW-0732">Signal</keyword>
<protein>
    <submittedName>
        <fullName evidence="2">Uncharacterized protein</fullName>
    </submittedName>
</protein>
<comment type="caution">
    <text evidence="2">The sequence shown here is derived from an EMBL/GenBank/DDBJ whole genome shotgun (WGS) entry which is preliminary data.</text>
</comment>
<proteinExistence type="predicted"/>
<accession>A0AAV2QTN5</accession>
<evidence type="ECO:0000313" key="2">
    <source>
        <dbReference type="EMBL" id="CAL4094994.1"/>
    </source>
</evidence>
<evidence type="ECO:0000313" key="3">
    <source>
        <dbReference type="Proteomes" id="UP001497623"/>
    </source>
</evidence>
<dbReference type="Proteomes" id="UP001497623">
    <property type="component" value="Unassembled WGS sequence"/>
</dbReference>
<feature type="signal peptide" evidence="1">
    <location>
        <begin position="1"/>
        <end position="18"/>
    </location>
</feature>
<dbReference type="EMBL" id="CAXKWB010009507">
    <property type="protein sequence ID" value="CAL4094994.1"/>
    <property type="molecule type" value="Genomic_DNA"/>
</dbReference>
<keyword evidence="3" id="KW-1185">Reference proteome</keyword>
<organism evidence="2 3">
    <name type="scientific">Meganyctiphanes norvegica</name>
    <name type="common">Northern krill</name>
    <name type="synonym">Thysanopoda norvegica</name>
    <dbReference type="NCBI Taxonomy" id="48144"/>
    <lineage>
        <taxon>Eukaryota</taxon>
        <taxon>Metazoa</taxon>
        <taxon>Ecdysozoa</taxon>
        <taxon>Arthropoda</taxon>
        <taxon>Crustacea</taxon>
        <taxon>Multicrustacea</taxon>
        <taxon>Malacostraca</taxon>
        <taxon>Eumalacostraca</taxon>
        <taxon>Eucarida</taxon>
        <taxon>Euphausiacea</taxon>
        <taxon>Euphausiidae</taxon>
        <taxon>Meganyctiphanes</taxon>
    </lineage>
</organism>
<name>A0AAV2QTN5_MEGNR</name>
<sequence>MHALFGLVLLMAVGLECGIVKRSMRRVGPPPPMELLSLSLEDRKALIIRTLDVGKRLAPGGHLNFNTIPEVAIHSEADDGLFRTYGPLTLNWLSRGWHLTPDQMQEIQDTGKLCNDKGECLDLDDDWGTPSNPYG</sequence>
<feature type="chain" id="PRO_5043584610" evidence="1">
    <location>
        <begin position="19"/>
        <end position="135"/>
    </location>
</feature>